<keyword evidence="3" id="KW-0808">Transferase</keyword>
<dbReference type="EMBL" id="WHJE01000020">
    <property type="protein sequence ID" value="KAE8764890.1"/>
    <property type="molecule type" value="Genomic_DNA"/>
</dbReference>
<dbReference type="Pfam" id="PF00535">
    <property type="entry name" value="Glycos_transf_2"/>
    <property type="match status" value="1"/>
</dbReference>
<dbReference type="AlphaFoldDB" id="A0A7J5URN2"/>
<dbReference type="SUPFAM" id="SSF53448">
    <property type="entry name" value="Nucleotide-diphospho-sugar transferases"/>
    <property type="match status" value="1"/>
</dbReference>
<dbReference type="InterPro" id="IPR001173">
    <property type="entry name" value="Glyco_trans_2-like"/>
</dbReference>
<evidence type="ECO:0000313" key="3">
    <source>
        <dbReference type="EMBL" id="KAE8764890.1"/>
    </source>
</evidence>
<accession>A0A7J5URN2</accession>
<dbReference type="Proteomes" id="UP000451860">
    <property type="component" value="Unassembled WGS sequence"/>
</dbReference>
<dbReference type="InterPro" id="IPR050834">
    <property type="entry name" value="Glycosyltransf_2"/>
</dbReference>
<protein>
    <submittedName>
        <fullName evidence="3">Glycosyltransferase</fullName>
    </submittedName>
</protein>
<feature type="domain" description="Glycosyltransferase 2-like" evidence="2">
    <location>
        <begin position="56"/>
        <end position="213"/>
    </location>
</feature>
<comment type="caution">
    <text evidence="3">The sequence shown here is derived from an EMBL/GenBank/DDBJ whole genome shotgun (WGS) entry which is preliminary data.</text>
</comment>
<reference evidence="3 4" key="1">
    <citation type="submission" date="2019-10" db="EMBL/GenBank/DDBJ databases">
        <title>Georgenia wutianyii sp. nov. and Georgenia yuyongxinii sp. nov. isolated from plateau pika (Ochotona curzoniae) in the Qinghai-Tibet plateau of China.</title>
        <authorList>
            <person name="Tian Z."/>
        </authorList>
    </citation>
    <scope>NUCLEOTIDE SEQUENCE [LARGE SCALE GENOMIC DNA]</scope>
    <source>
        <strain evidence="3 4">DSM 21501</strain>
    </source>
</reference>
<dbReference type="PANTHER" id="PTHR43685">
    <property type="entry name" value="GLYCOSYLTRANSFERASE"/>
    <property type="match status" value="1"/>
</dbReference>
<gene>
    <name evidence="3" type="ORF">GB883_06695</name>
</gene>
<feature type="compositionally biased region" description="Polar residues" evidence="1">
    <location>
        <begin position="11"/>
        <end position="20"/>
    </location>
</feature>
<proteinExistence type="predicted"/>
<keyword evidence="4" id="KW-1185">Reference proteome</keyword>
<evidence type="ECO:0000256" key="1">
    <source>
        <dbReference type="SAM" id="MobiDB-lite"/>
    </source>
</evidence>
<dbReference type="InterPro" id="IPR029044">
    <property type="entry name" value="Nucleotide-diphossugar_trans"/>
</dbReference>
<feature type="region of interest" description="Disordered" evidence="1">
    <location>
        <begin position="1"/>
        <end position="28"/>
    </location>
</feature>
<dbReference type="GO" id="GO:0016740">
    <property type="term" value="F:transferase activity"/>
    <property type="evidence" value="ECO:0007669"/>
    <property type="project" value="UniProtKB-KW"/>
</dbReference>
<dbReference type="OrthoDB" id="5243838at2"/>
<evidence type="ECO:0000313" key="4">
    <source>
        <dbReference type="Proteomes" id="UP000451860"/>
    </source>
</evidence>
<sequence length="336" mass="36403">MRSFGVGDSGVSASATSPASAQVEAHPTDATKFRQQAYGYRRGRYGAGVNDVVRASVIIPALNAAGTIGTQLRALAAQDAAFPWEVVIVDNGSTDGTVKVCRSFGARLPALRIVRCHRRGTSAARNAGAAVAAADLLLFCDADDEVAPDWVGAMVGALDAADAAGGAIESERLNPGRPRHLPRHPDHLPVSAGFLPRAISANLGVRRSAFEDVGGFEERYTYASDDTELCWRLQLAGHRLRYAPEAVVHYRYRDSVRGVLRKAYLLGRARAQLFRDYRASGMPRPRPVGVARRWVMLALATAATPFSSRARWWWLENASASAGLVVGSLRYRVWYL</sequence>
<dbReference type="PANTHER" id="PTHR43685:SF2">
    <property type="entry name" value="GLYCOSYLTRANSFERASE 2-LIKE DOMAIN-CONTAINING PROTEIN"/>
    <property type="match status" value="1"/>
</dbReference>
<organism evidence="3 4">
    <name type="scientific">Georgenia thermotolerans</name>
    <dbReference type="NCBI Taxonomy" id="527326"/>
    <lineage>
        <taxon>Bacteria</taxon>
        <taxon>Bacillati</taxon>
        <taxon>Actinomycetota</taxon>
        <taxon>Actinomycetes</taxon>
        <taxon>Micrococcales</taxon>
        <taxon>Bogoriellaceae</taxon>
        <taxon>Georgenia</taxon>
    </lineage>
</organism>
<evidence type="ECO:0000259" key="2">
    <source>
        <dbReference type="Pfam" id="PF00535"/>
    </source>
</evidence>
<name>A0A7J5URN2_9MICO</name>
<dbReference type="Gene3D" id="3.90.550.10">
    <property type="entry name" value="Spore Coat Polysaccharide Biosynthesis Protein SpsA, Chain A"/>
    <property type="match status" value="1"/>
</dbReference>